<gene>
    <name evidence="1" type="ORF">FGU65_04960</name>
</gene>
<dbReference type="SUPFAM" id="SSF53850">
    <property type="entry name" value="Periplasmic binding protein-like II"/>
    <property type="match status" value="1"/>
</dbReference>
<evidence type="ECO:0000313" key="1">
    <source>
        <dbReference type="EMBL" id="MDN7024245.1"/>
    </source>
</evidence>
<dbReference type="RefSeq" id="WP_301663345.1">
    <property type="nucleotide sequence ID" value="NZ_VCYH01000003.1"/>
</dbReference>
<comment type="caution">
    <text evidence="1">The sequence shown here is derived from an EMBL/GenBank/DDBJ whole genome shotgun (WGS) entry which is preliminary data.</text>
</comment>
<dbReference type="Gene3D" id="3.40.190.10">
    <property type="entry name" value="Periplasmic binding protein-like II"/>
    <property type="match status" value="1"/>
</dbReference>
<evidence type="ECO:0000313" key="2">
    <source>
        <dbReference type="Proteomes" id="UP001168338"/>
    </source>
</evidence>
<sequence length="423" mass="45320">MPEKRYALFAVAVCCVLVAGAALVFGIGGSGTPAAERNLHVALYPGIVDVNGDDHQRTVAMLTGRFEQQYPGINLTLEISGKYDTYDLANIPRVFAPEGPDLVVVDLTILGRLVAGGYIRPYTPESPEAAALLEENLDGVVGPFREMGVADGTVYAIPTWLCSEFRFSRTPPSDAPASGYFSGSWTLPELYLSGYASNYGDDPALLARALAAAAENNLDEYTLQGLEASFAEGTDAEGRNRCLNGYYNDSYPGARDFAEHRTDRYTGFSETFRIVLLTNPAVADEEIAIQGAVFGDGTHPSLAWADGFVLNAHADPSVTADALRFVAFYNSPETKEFLAFSLDAVNASARVPRYLMPASSGFYTLPGAVEDPYYPEFYRILSGMSAYPVWGIPATADAIFCNIARALSADGMDIDAGDCAVAG</sequence>
<accession>A0ABT8M8J4</accession>
<name>A0ABT8M8J4_9EURY</name>
<dbReference type="Proteomes" id="UP001168338">
    <property type="component" value="Unassembled WGS sequence"/>
</dbReference>
<protein>
    <recommendedName>
        <fullName evidence="3">Extracellular solute-binding protein</fullName>
    </recommendedName>
</protein>
<reference evidence="1" key="1">
    <citation type="submission" date="2019-05" db="EMBL/GenBank/DDBJ databases">
        <title>Methanoculleus sp. FWC-SCC1, a methanogenic archaeon isolated from deep marine cold seep.</title>
        <authorList>
            <person name="Chen Y.-W."/>
            <person name="Chen S.-C."/>
            <person name="Teng N.-H."/>
            <person name="Lai M.-C."/>
        </authorList>
    </citation>
    <scope>NUCLEOTIDE SEQUENCE</scope>
    <source>
        <strain evidence="1">FWC-SCC1</strain>
    </source>
</reference>
<proteinExistence type="predicted"/>
<keyword evidence="2" id="KW-1185">Reference proteome</keyword>
<dbReference type="EMBL" id="VCYH01000003">
    <property type="protein sequence ID" value="MDN7024245.1"/>
    <property type="molecule type" value="Genomic_DNA"/>
</dbReference>
<evidence type="ECO:0008006" key="3">
    <source>
        <dbReference type="Google" id="ProtNLM"/>
    </source>
</evidence>
<organism evidence="1 2">
    <name type="scientific">Methanoculleus frigidifontis</name>
    <dbReference type="NCBI Taxonomy" id="2584085"/>
    <lineage>
        <taxon>Archaea</taxon>
        <taxon>Methanobacteriati</taxon>
        <taxon>Methanobacteriota</taxon>
        <taxon>Stenosarchaea group</taxon>
        <taxon>Methanomicrobia</taxon>
        <taxon>Methanomicrobiales</taxon>
        <taxon>Methanomicrobiaceae</taxon>
        <taxon>Methanoculleus</taxon>
    </lineage>
</organism>